<dbReference type="InterPro" id="IPR008969">
    <property type="entry name" value="CarboxyPept-like_regulatory"/>
</dbReference>
<reference evidence="2" key="1">
    <citation type="submission" date="2022-07" db="EMBL/GenBank/DDBJ databases">
        <title>Isolation, identification, and degradation of a PFOSA degrading strain from sewage treatment plant.</title>
        <authorList>
            <person name="Zhang L."/>
            <person name="Huo Y."/>
        </authorList>
    </citation>
    <scope>NUCLEOTIDE SEQUENCE</scope>
    <source>
        <strain evidence="2">C1</strain>
    </source>
</reference>
<evidence type="ECO:0000313" key="3">
    <source>
        <dbReference type="Proteomes" id="UP001059844"/>
    </source>
</evidence>
<dbReference type="EMBL" id="CP101751">
    <property type="protein sequence ID" value="UUC46288.1"/>
    <property type="molecule type" value="Genomic_DNA"/>
</dbReference>
<keyword evidence="1" id="KW-0732">Signal</keyword>
<dbReference type="RefSeq" id="WP_256551956.1">
    <property type="nucleotide sequence ID" value="NZ_CP101751.1"/>
</dbReference>
<dbReference type="Proteomes" id="UP001059844">
    <property type="component" value="Chromosome"/>
</dbReference>
<sequence length="300" mass="33654">MHKIVVLLLFISANVVAQVKGKVADEAKNPVAYVNIWVEDENNGTTSDANGDFTILEKNKEKILVFSALGFETKKVRISEAEQVILKSAPIHLQEIVIAGKKQSKTITIGDYKKGGISHFFSSGKNPWIVARYFPFDVKMEQTPYIKELTIMTDSEVDQAKFLLHFYEVTANGNPGKDLTPENNLITVEKGQHNTTVKLEHQNLKIPGNGVFVAVEWLIIAENKYDFSPSLKDTASGSYTVSNFSGIRYEPRIGTVPSEESTSWRFTMGRWTKFDKPNVSNIGKYNNKFNELAIKLTLTN</sequence>
<evidence type="ECO:0000256" key="1">
    <source>
        <dbReference type="SAM" id="SignalP"/>
    </source>
</evidence>
<proteinExistence type="predicted"/>
<name>A0ABY5ITX0_9FLAO</name>
<dbReference type="SUPFAM" id="SSF49464">
    <property type="entry name" value="Carboxypeptidase regulatory domain-like"/>
    <property type="match status" value="1"/>
</dbReference>
<protein>
    <submittedName>
        <fullName evidence="2">Carboxypeptidase-like regulatory domain-containing protein</fullName>
    </submittedName>
</protein>
<dbReference type="Gene3D" id="2.60.40.1120">
    <property type="entry name" value="Carboxypeptidase-like, regulatory domain"/>
    <property type="match status" value="1"/>
</dbReference>
<feature type="chain" id="PRO_5046211003" evidence="1">
    <location>
        <begin position="18"/>
        <end position="300"/>
    </location>
</feature>
<dbReference type="Pfam" id="PF13715">
    <property type="entry name" value="CarbopepD_reg_2"/>
    <property type="match status" value="1"/>
</dbReference>
<evidence type="ECO:0000313" key="2">
    <source>
        <dbReference type="EMBL" id="UUC46288.1"/>
    </source>
</evidence>
<feature type="signal peptide" evidence="1">
    <location>
        <begin position="1"/>
        <end position="17"/>
    </location>
</feature>
<accession>A0ABY5ITX0</accession>
<organism evidence="2 3">
    <name type="scientific">Flavobacterium cerinum</name>
    <dbReference type="NCBI Taxonomy" id="2502784"/>
    <lineage>
        <taxon>Bacteria</taxon>
        <taxon>Pseudomonadati</taxon>
        <taxon>Bacteroidota</taxon>
        <taxon>Flavobacteriia</taxon>
        <taxon>Flavobacteriales</taxon>
        <taxon>Flavobacteriaceae</taxon>
        <taxon>Flavobacterium</taxon>
    </lineage>
</organism>
<keyword evidence="3" id="KW-1185">Reference proteome</keyword>
<gene>
    <name evidence="2" type="ORF">NOX80_03575</name>
</gene>